<gene>
    <name evidence="1" type="ORF">GCM10009675_23050</name>
</gene>
<comment type="caution">
    <text evidence="1">The sequence shown here is derived from an EMBL/GenBank/DDBJ whole genome shotgun (WGS) entry which is preliminary data.</text>
</comment>
<name>A0ABN1VDJ7_9PSEU</name>
<evidence type="ECO:0000313" key="2">
    <source>
        <dbReference type="Proteomes" id="UP001500467"/>
    </source>
</evidence>
<reference evidence="1 2" key="1">
    <citation type="journal article" date="2019" name="Int. J. Syst. Evol. Microbiol.">
        <title>The Global Catalogue of Microorganisms (GCM) 10K type strain sequencing project: providing services to taxonomists for standard genome sequencing and annotation.</title>
        <authorList>
            <consortium name="The Broad Institute Genomics Platform"/>
            <consortium name="The Broad Institute Genome Sequencing Center for Infectious Disease"/>
            <person name="Wu L."/>
            <person name="Ma J."/>
        </authorList>
    </citation>
    <scope>NUCLEOTIDE SEQUENCE [LARGE SCALE GENOMIC DNA]</scope>
    <source>
        <strain evidence="1 2">JCM 13022</strain>
    </source>
</reference>
<sequence>MHAGFVLRFPGLAALAGRAVLRDQVELRVIAPCGRVYHAVLKAHGVVGVRLFRLPACSVGVLFGLVGDKPARR</sequence>
<protein>
    <submittedName>
        <fullName evidence="1">Uncharacterized protein</fullName>
    </submittedName>
</protein>
<organism evidence="1 2">
    <name type="scientific">Prauserella alba</name>
    <dbReference type="NCBI Taxonomy" id="176898"/>
    <lineage>
        <taxon>Bacteria</taxon>
        <taxon>Bacillati</taxon>
        <taxon>Actinomycetota</taxon>
        <taxon>Actinomycetes</taxon>
        <taxon>Pseudonocardiales</taxon>
        <taxon>Pseudonocardiaceae</taxon>
        <taxon>Prauserella</taxon>
    </lineage>
</organism>
<proteinExistence type="predicted"/>
<dbReference type="EMBL" id="BAAALM010000007">
    <property type="protein sequence ID" value="GAA1204299.1"/>
    <property type="molecule type" value="Genomic_DNA"/>
</dbReference>
<evidence type="ECO:0000313" key="1">
    <source>
        <dbReference type="EMBL" id="GAA1204299.1"/>
    </source>
</evidence>
<keyword evidence="2" id="KW-1185">Reference proteome</keyword>
<dbReference type="Proteomes" id="UP001500467">
    <property type="component" value="Unassembled WGS sequence"/>
</dbReference>
<accession>A0ABN1VDJ7</accession>